<evidence type="ECO:0000259" key="10">
    <source>
        <dbReference type="PROSITE" id="PS00300"/>
    </source>
</evidence>
<comment type="domain">
    <text evidence="9">Composed of three domains: the N-terminal N domain, which is responsible for interactions with the ribosome, the central G domain, which binds GTP, and the C-terminal M domain, which binds the RNA and the signal sequence of the RNC.</text>
</comment>
<dbReference type="NCBIfam" id="TIGR00959">
    <property type="entry name" value="ffh"/>
    <property type="match status" value="1"/>
</dbReference>
<dbReference type="GO" id="GO:0048500">
    <property type="term" value="C:signal recognition particle"/>
    <property type="evidence" value="ECO:0007669"/>
    <property type="project" value="UniProtKB-UniRule"/>
</dbReference>
<dbReference type="PROSITE" id="PS00300">
    <property type="entry name" value="SRP54"/>
    <property type="match status" value="1"/>
</dbReference>
<dbReference type="AlphaFoldDB" id="A0A538SAU9"/>
<keyword evidence="2 9" id="KW-0547">Nucleotide-binding</keyword>
<dbReference type="SUPFAM" id="SSF52540">
    <property type="entry name" value="P-loop containing nucleoside triphosphate hydrolases"/>
    <property type="match status" value="1"/>
</dbReference>
<evidence type="ECO:0000256" key="4">
    <source>
        <dbReference type="ARBA" id="ARBA00022884"/>
    </source>
</evidence>
<keyword evidence="3 9" id="KW-0378">Hydrolase</keyword>
<comment type="catalytic activity">
    <reaction evidence="8 9">
        <text>GTP + H2O = GDP + phosphate + H(+)</text>
        <dbReference type="Rhea" id="RHEA:19669"/>
        <dbReference type="ChEBI" id="CHEBI:15377"/>
        <dbReference type="ChEBI" id="CHEBI:15378"/>
        <dbReference type="ChEBI" id="CHEBI:37565"/>
        <dbReference type="ChEBI" id="CHEBI:43474"/>
        <dbReference type="ChEBI" id="CHEBI:58189"/>
        <dbReference type="EC" id="3.6.5.4"/>
    </reaction>
</comment>
<gene>
    <name evidence="9" type="primary">ffh</name>
    <name evidence="11" type="ORF">E6K73_11920</name>
</gene>
<evidence type="ECO:0000256" key="9">
    <source>
        <dbReference type="HAMAP-Rule" id="MF_00306"/>
    </source>
</evidence>
<comment type="function">
    <text evidence="9">Involved in targeting and insertion of nascent membrane proteins into the cytoplasmic membrane. Binds to the hydrophobic signal sequence of the ribosome-nascent chain (RNC) as it emerges from the ribosomes. The SRP-RNC complex is then targeted to the cytoplasmic membrane where it interacts with the SRP receptor FtsY.</text>
</comment>
<dbReference type="CDD" id="cd18539">
    <property type="entry name" value="SRP_G"/>
    <property type="match status" value="1"/>
</dbReference>
<dbReference type="InterPro" id="IPR022941">
    <property type="entry name" value="SRP54"/>
</dbReference>
<dbReference type="Pfam" id="PF02881">
    <property type="entry name" value="SRP54_N"/>
    <property type="match status" value="1"/>
</dbReference>
<evidence type="ECO:0000256" key="7">
    <source>
        <dbReference type="ARBA" id="ARBA00023274"/>
    </source>
</evidence>
<keyword evidence="7 9" id="KW-0687">Ribonucleoprotein</keyword>
<feature type="binding site" evidence="9">
    <location>
        <begin position="107"/>
        <end position="114"/>
    </location>
    <ligand>
        <name>GTP</name>
        <dbReference type="ChEBI" id="CHEBI:37565"/>
    </ligand>
</feature>
<dbReference type="HAMAP" id="MF_00306">
    <property type="entry name" value="SRP54"/>
    <property type="match status" value="1"/>
</dbReference>
<evidence type="ECO:0000313" key="11">
    <source>
        <dbReference type="EMBL" id="TMQ48495.1"/>
    </source>
</evidence>
<dbReference type="SMART" id="SM00962">
    <property type="entry name" value="SRP54"/>
    <property type="match status" value="1"/>
</dbReference>
<dbReference type="Gene3D" id="1.10.260.30">
    <property type="entry name" value="Signal recognition particle, SRP54 subunit, M-domain"/>
    <property type="match status" value="1"/>
</dbReference>
<dbReference type="InterPro" id="IPR004125">
    <property type="entry name" value="Signal_recog_particle_SRP54_M"/>
</dbReference>
<dbReference type="EMBL" id="VBOT01000140">
    <property type="protein sequence ID" value="TMQ48495.1"/>
    <property type="molecule type" value="Genomic_DNA"/>
</dbReference>
<dbReference type="PANTHER" id="PTHR11564">
    <property type="entry name" value="SIGNAL RECOGNITION PARTICLE 54K PROTEIN SRP54"/>
    <property type="match status" value="1"/>
</dbReference>
<evidence type="ECO:0000256" key="6">
    <source>
        <dbReference type="ARBA" id="ARBA00023135"/>
    </source>
</evidence>
<dbReference type="Gene3D" id="3.40.50.300">
    <property type="entry name" value="P-loop containing nucleotide triphosphate hydrolases"/>
    <property type="match status" value="1"/>
</dbReference>
<dbReference type="InterPro" id="IPR013822">
    <property type="entry name" value="Signal_recog_particl_SRP54_hlx"/>
</dbReference>
<dbReference type="GO" id="GO:0006614">
    <property type="term" value="P:SRP-dependent cotranslational protein targeting to membrane"/>
    <property type="evidence" value="ECO:0007669"/>
    <property type="project" value="InterPro"/>
</dbReference>
<evidence type="ECO:0000256" key="8">
    <source>
        <dbReference type="ARBA" id="ARBA00048027"/>
    </source>
</evidence>
<comment type="caution">
    <text evidence="11">The sequence shown here is derived from an EMBL/GenBank/DDBJ whole genome shotgun (WGS) entry which is preliminary data.</text>
</comment>
<dbReference type="InterPro" id="IPR027417">
    <property type="entry name" value="P-loop_NTPase"/>
</dbReference>
<keyword evidence="4 9" id="KW-0694">RNA-binding</keyword>
<evidence type="ECO:0000313" key="12">
    <source>
        <dbReference type="Proteomes" id="UP000320184"/>
    </source>
</evidence>
<dbReference type="GO" id="GO:0008312">
    <property type="term" value="F:7S RNA binding"/>
    <property type="evidence" value="ECO:0007669"/>
    <property type="project" value="InterPro"/>
</dbReference>
<dbReference type="SMART" id="SM00382">
    <property type="entry name" value="AAA"/>
    <property type="match status" value="1"/>
</dbReference>
<dbReference type="Gene3D" id="1.20.120.140">
    <property type="entry name" value="Signal recognition particle SRP54, nucleotide-binding domain"/>
    <property type="match status" value="1"/>
</dbReference>
<evidence type="ECO:0000256" key="2">
    <source>
        <dbReference type="ARBA" id="ARBA00022741"/>
    </source>
</evidence>
<dbReference type="Proteomes" id="UP000320184">
    <property type="component" value="Unassembled WGS sequence"/>
</dbReference>
<dbReference type="PANTHER" id="PTHR11564:SF5">
    <property type="entry name" value="SIGNAL RECOGNITION PARTICLE SUBUNIT SRP54"/>
    <property type="match status" value="1"/>
</dbReference>
<dbReference type="InterPro" id="IPR036891">
    <property type="entry name" value="Signal_recog_part_SRP54_M_sf"/>
</dbReference>
<dbReference type="InterPro" id="IPR042101">
    <property type="entry name" value="SRP54_N_sf"/>
</dbReference>
<name>A0A538SAU9_UNCEI</name>
<dbReference type="GO" id="GO:0003924">
    <property type="term" value="F:GTPase activity"/>
    <property type="evidence" value="ECO:0007669"/>
    <property type="project" value="UniProtKB-UniRule"/>
</dbReference>
<keyword evidence="5 9" id="KW-0342">GTP-binding</keyword>
<comment type="similarity">
    <text evidence="1 9">Belongs to the GTP-binding SRP family. SRP54 subfamily.</text>
</comment>
<comment type="subcellular location">
    <subcellularLocation>
        <location evidence="9">Cytoplasm</location>
    </subcellularLocation>
    <text evidence="9">The SRP-RNC complex is targeted to the cytoplasmic membrane.</text>
</comment>
<protein>
    <recommendedName>
        <fullName evidence="9">Signal recognition particle protein</fullName>
        <ecNumber evidence="9">3.6.5.4</ecNumber>
    </recommendedName>
    <alternativeName>
        <fullName evidence="9">Fifty-four homolog</fullName>
    </alternativeName>
</protein>
<dbReference type="Pfam" id="PF00448">
    <property type="entry name" value="SRP54"/>
    <property type="match status" value="1"/>
</dbReference>
<dbReference type="SMART" id="SM00963">
    <property type="entry name" value="SRP54_N"/>
    <property type="match status" value="1"/>
</dbReference>
<organism evidence="11 12">
    <name type="scientific">Eiseniibacteriota bacterium</name>
    <dbReference type="NCBI Taxonomy" id="2212470"/>
    <lineage>
        <taxon>Bacteria</taxon>
        <taxon>Candidatus Eiseniibacteriota</taxon>
    </lineage>
</organism>
<dbReference type="SUPFAM" id="SSF47446">
    <property type="entry name" value="Signal peptide-binding domain"/>
    <property type="match status" value="1"/>
</dbReference>
<reference evidence="11 12" key="1">
    <citation type="journal article" date="2019" name="Nat. Microbiol.">
        <title>Mediterranean grassland soil C-N compound turnover is dependent on rainfall and depth, and is mediated by genomically divergent microorganisms.</title>
        <authorList>
            <person name="Diamond S."/>
            <person name="Andeer P.F."/>
            <person name="Li Z."/>
            <person name="Crits-Christoph A."/>
            <person name="Burstein D."/>
            <person name="Anantharaman K."/>
            <person name="Lane K.R."/>
            <person name="Thomas B.C."/>
            <person name="Pan C."/>
            <person name="Northen T.R."/>
            <person name="Banfield J.F."/>
        </authorList>
    </citation>
    <scope>NUCLEOTIDE SEQUENCE [LARGE SCALE GENOMIC DNA]</scope>
    <source>
        <strain evidence="11">WS_3</strain>
    </source>
</reference>
<dbReference type="InterPro" id="IPR003593">
    <property type="entry name" value="AAA+_ATPase"/>
</dbReference>
<sequence>MFEALTDRLQGIVRNLTGQGRLSPENIRDSLRDVRRALLEADVQVSVAKDFVARVEGRAVGEAVLKSLTPGQQVVGIVRDELEGLLGRTPVALAAAQRLPTVVLLAGLQGSGKTTLAGKLGVWLKARSKRVLMSSADVYRLAAIDQLERLAEQAGVGFWRAPEGTAPVEIARGALEEARRRGFDFLLFDTAGRLQIDEPLMAELDEVKRAAGAHQVLLVVDGMTGQEAVRIGQAFSERIGIDGLVLTKMDGDARGGAALSLRQATGKPILFLGVGEKLDGLEMFDPSRLADRILGMGDVIGLVEKARQAFDSEQSARLAERVRKAEFSLEDFLEQLRQLKKMGSLEEVLQMLPGIPKGALAQAAPDTGRMRRYEAILLSMTPRERRHPRVIDGSRRRRIAAGSGTSVPEVNQLLRDFEQARTLMKRMRHGRRGLPGLRGRMR</sequence>
<feature type="binding site" evidence="9">
    <location>
        <begin position="247"/>
        <end position="250"/>
    </location>
    <ligand>
        <name>GTP</name>
        <dbReference type="ChEBI" id="CHEBI:37565"/>
    </ligand>
</feature>
<feature type="domain" description="SRP54-type proteins GTP-binding" evidence="10">
    <location>
        <begin position="268"/>
        <end position="281"/>
    </location>
</feature>
<evidence type="ECO:0000256" key="5">
    <source>
        <dbReference type="ARBA" id="ARBA00023134"/>
    </source>
</evidence>
<proteinExistence type="inferred from homology"/>
<dbReference type="InterPro" id="IPR004780">
    <property type="entry name" value="SRP"/>
</dbReference>
<feature type="binding site" evidence="9">
    <location>
        <begin position="189"/>
        <end position="193"/>
    </location>
    <ligand>
        <name>GTP</name>
        <dbReference type="ChEBI" id="CHEBI:37565"/>
    </ligand>
</feature>
<keyword evidence="9" id="KW-0963">Cytoplasm</keyword>
<dbReference type="InterPro" id="IPR000897">
    <property type="entry name" value="SRP54_GTPase_dom"/>
</dbReference>
<keyword evidence="6 9" id="KW-0733">Signal recognition particle</keyword>
<dbReference type="EC" id="3.6.5.4" evidence="9"/>
<comment type="subunit">
    <text evidence="9">Part of the signal recognition particle protein translocation system, which is composed of SRP and FtsY.</text>
</comment>
<dbReference type="Pfam" id="PF02978">
    <property type="entry name" value="SRP_SPB"/>
    <property type="match status" value="1"/>
</dbReference>
<evidence type="ECO:0000256" key="3">
    <source>
        <dbReference type="ARBA" id="ARBA00022801"/>
    </source>
</evidence>
<evidence type="ECO:0000256" key="1">
    <source>
        <dbReference type="ARBA" id="ARBA00005450"/>
    </source>
</evidence>
<dbReference type="GO" id="GO:0005525">
    <property type="term" value="F:GTP binding"/>
    <property type="evidence" value="ECO:0007669"/>
    <property type="project" value="UniProtKB-UniRule"/>
</dbReference>
<accession>A0A538SAU9</accession>